<dbReference type="Proteomes" id="UP000002668">
    <property type="component" value="Genome"/>
</dbReference>
<dbReference type="STRING" id="985895.E5AFT0"/>
<dbReference type="HOGENOM" id="CLU_010089_0_1_1"/>
<evidence type="ECO:0000313" key="7">
    <source>
        <dbReference type="Proteomes" id="UP000002668"/>
    </source>
</evidence>
<dbReference type="GO" id="GO:0005737">
    <property type="term" value="C:cytoplasm"/>
    <property type="evidence" value="ECO:0007669"/>
    <property type="project" value="TreeGrafter"/>
</dbReference>
<dbReference type="FunCoup" id="E5AFT0">
    <property type="interactions" value="111"/>
</dbReference>
<feature type="binding site" description="proximal binding residue" evidence="4">
    <location>
        <position position="368"/>
    </location>
    <ligand>
        <name>heme b</name>
        <dbReference type="ChEBI" id="CHEBI:60344"/>
    </ligand>
    <ligandPart>
        <name>Fe</name>
        <dbReference type="ChEBI" id="CHEBI:18248"/>
    </ligandPart>
</feature>
<evidence type="ECO:0000256" key="3">
    <source>
        <dbReference type="ARBA" id="ARBA00023004"/>
    </source>
</evidence>
<dbReference type="OrthoDB" id="540174at2759"/>
<dbReference type="Pfam" id="PF01231">
    <property type="entry name" value="IDO"/>
    <property type="match status" value="1"/>
</dbReference>
<comment type="function">
    <text evidence="5">Produces N-formyl-kynurenine through the oxidation of tryptophan.</text>
</comment>
<evidence type="ECO:0000256" key="5">
    <source>
        <dbReference type="RuleBase" id="RU369119"/>
    </source>
</evidence>
<dbReference type="Gene3D" id="1.20.58.480">
    <property type="match status" value="1"/>
</dbReference>
<dbReference type="InterPro" id="IPR000898">
    <property type="entry name" value="Indolamine_dOase"/>
</dbReference>
<dbReference type="GO" id="GO:0019441">
    <property type="term" value="P:L-tryptophan catabolic process to kynurenine"/>
    <property type="evidence" value="ECO:0007669"/>
    <property type="project" value="UniProtKB-UniRule"/>
</dbReference>
<evidence type="ECO:0000313" key="6">
    <source>
        <dbReference type="EMBL" id="CBY02069.1"/>
    </source>
</evidence>
<keyword evidence="3 4" id="KW-0408">Iron</keyword>
<proteinExistence type="inferred from homology"/>
<dbReference type="PANTHER" id="PTHR28657">
    <property type="entry name" value="INDOLEAMINE 2,3-DIOXYGENASE"/>
    <property type="match status" value="1"/>
</dbReference>
<comment type="similarity">
    <text evidence="1 5">Belongs to the indoleamine 2,3-dioxygenase family.</text>
</comment>
<dbReference type="eggNOG" id="ENOG502QV6W">
    <property type="taxonomic scope" value="Eukaryota"/>
</dbReference>
<protein>
    <recommendedName>
        <fullName evidence="5">Indoleamine 2,3-dioxygenase</fullName>
        <ecNumber evidence="5">1.13.11.52</ecNumber>
    </recommendedName>
</protein>
<organism evidence="6 7">
    <name type="scientific">Leptosphaeria maculans (strain JN3 / isolate v23.1.3 / race Av1-4-5-6-7-8)</name>
    <name type="common">Blackleg fungus</name>
    <name type="synonym">Phoma lingam</name>
    <dbReference type="NCBI Taxonomy" id="985895"/>
    <lineage>
        <taxon>Eukaryota</taxon>
        <taxon>Fungi</taxon>
        <taxon>Dikarya</taxon>
        <taxon>Ascomycota</taxon>
        <taxon>Pezizomycotina</taxon>
        <taxon>Dothideomycetes</taxon>
        <taxon>Pleosporomycetidae</taxon>
        <taxon>Pleosporales</taxon>
        <taxon>Pleosporineae</taxon>
        <taxon>Leptosphaeriaceae</taxon>
        <taxon>Plenodomus</taxon>
        <taxon>Plenodomus lingam/Leptosphaeria maculans species complex</taxon>
    </lineage>
</organism>
<dbReference type="VEuPathDB" id="FungiDB:LEMA_P008560.1"/>
<sequence>MSPHRIDALPSPAALPQYGISSNGFLPAEAPLSRLPHAYYQPWELITDVLPALIEAQQIREWVDKLPVLSTEYLDSEAEWQRAHSLLAVIAQGYIWTGPEPSQVTDVLAIPASSSVTYIVQRLPPAVTVPFLQTAEHLEVHPVATYAALNLWNWTPLEDNADLTQPENMVALHTATGTDDESWFFIISNAMEARAGPLIEIMLGAIEAVERNDVPKIIHALEYLSQGLKSIGQLLERMDERCNPQMFYHTIRPFLAGSMNMEAAGLPNGVFYDEGDGKGSWRKYRGGSNGQSSLLQFFDAVLSVNHARSGGFHSEMRGYMPGSHARFLDDVEAIANIRDYVDSHQDNLPLLTAFNEAVAALSGFRDKHIALVTRYIIIPSRQAKPQNLVKRRDIASASSKLASEKPKTQELVGTGGTTLIPFLRTSRDETSETKVVR</sequence>
<keyword evidence="5 6" id="KW-0223">Dioxygenase</keyword>
<accession>E5AFT0</accession>
<keyword evidence="5" id="KW-0560">Oxidoreductase</keyword>
<dbReference type="GO" id="GO:0046872">
    <property type="term" value="F:metal ion binding"/>
    <property type="evidence" value="ECO:0007669"/>
    <property type="project" value="UniProtKB-UniRule"/>
</dbReference>
<dbReference type="GO" id="GO:0033754">
    <property type="term" value="F:indoleamine 2,3-dioxygenase activity"/>
    <property type="evidence" value="ECO:0007669"/>
    <property type="project" value="UniProtKB-EC"/>
</dbReference>
<dbReference type="GO" id="GO:0020037">
    <property type="term" value="F:heme binding"/>
    <property type="evidence" value="ECO:0007669"/>
    <property type="project" value="UniProtKB-UniRule"/>
</dbReference>
<evidence type="ECO:0000256" key="4">
    <source>
        <dbReference type="PIRSR" id="PIRSR600898-1"/>
    </source>
</evidence>
<dbReference type="EMBL" id="FP929139">
    <property type="protein sequence ID" value="CBY02069.1"/>
    <property type="molecule type" value="Genomic_DNA"/>
</dbReference>
<dbReference type="EC" id="1.13.11.52" evidence="5"/>
<gene>
    <name evidence="6" type="ORF">LEMA_P008560.1</name>
</gene>
<dbReference type="OMA" id="WHQYSGG"/>
<dbReference type="PANTHER" id="PTHR28657:SF5">
    <property type="entry name" value="INDOLEAMINE 2,3-DIOXYGENASE"/>
    <property type="match status" value="1"/>
</dbReference>
<comment type="catalytic activity">
    <reaction evidence="5">
        <text>L-tryptophan + O2 = N-formyl-L-kynurenine</text>
        <dbReference type="Rhea" id="RHEA:24536"/>
        <dbReference type="ChEBI" id="CHEBI:15379"/>
        <dbReference type="ChEBI" id="CHEBI:57912"/>
        <dbReference type="ChEBI" id="CHEBI:58629"/>
    </reaction>
</comment>
<dbReference type="InParanoid" id="E5AFT0"/>
<dbReference type="InterPro" id="IPR037217">
    <property type="entry name" value="Trp/Indoleamine_2_3_dOase-like"/>
</dbReference>
<dbReference type="RefSeq" id="XP_003845548.1">
    <property type="nucleotide sequence ID" value="XM_003845500.1"/>
</dbReference>
<keyword evidence="4 5" id="KW-0349">Heme</keyword>
<dbReference type="SUPFAM" id="SSF140959">
    <property type="entry name" value="Indolic compounds 2,3-dioxygenase-like"/>
    <property type="match status" value="1"/>
</dbReference>
<name>E5AFT0_LEPMJ</name>
<evidence type="ECO:0000256" key="1">
    <source>
        <dbReference type="ARBA" id="ARBA00007119"/>
    </source>
</evidence>
<dbReference type="AlphaFoldDB" id="E5AFT0"/>
<evidence type="ECO:0000256" key="2">
    <source>
        <dbReference type="ARBA" id="ARBA00022723"/>
    </source>
</evidence>
<dbReference type="GO" id="GO:0034354">
    <property type="term" value="P:'de novo' NAD+ biosynthetic process from L-tryptophan"/>
    <property type="evidence" value="ECO:0007669"/>
    <property type="project" value="TreeGrafter"/>
</dbReference>
<dbReference type="GeneID" id="13286632"/>
<keyword evidence="7" id="KW-1185">Reference proteome</keyword>
<dbReference type="PROSITE" id="PS00876">
    <property type="entry name" value="IDO_1"/>
    <property type="match status" value="1"/>
</dbReference>
<keyword evidence="2 4" id="KW-0479">Metal-binding</keyword>
<reference evidence="7" key="1">
    <citation type="journal article" date="2011" name="Nat. Commun.">
        <title>Effector diversification within compartments of the Leptosphaeria maculans genome affected by Repeat-Induced Point mutations.</title>
        <authorList>
            <person name="Rouxel T."/>
            <person name="Grandaubert J."/>
            <person name="Hane J.K."/>
            <person name="Hoede C."/>
            <person name="van de Wouw A.P."/>
            <person name="Couloux A."/>
            <person name="Dominguez V."/>
            <person name="Anthouard V."/>
            <person name="Bally P."/>
            <person name="Bourras S."/>
            <person name="Cozijnsen A.J."/>
            <person name="Ciuffetti L.M."/>
            <person name="Degrave A."/>
            <person name="Dilmaghani A."/>
            <person name="Duret L."/>
            <person name="Fudal I."/>
            <person name="Goodwin S.B."/>
            <person name="Gout L."/>
            <person name="Glaser N."/>
            <person name="Linglin J."/>
            <person name="Kema G.H.J."/>
            <person name="Lapalu N."/>
            <person name="Lawrence C.B."/>
            <person name="May K."/>
            <person name="Meyer M."/>
            <person name="Ollivier B."/>
            <person name="Poulain J."/>
            <person name="Schoch C.L."/>
            <person name="Simon A."/>
            <person name="Spatafora J.W."/>
            <person name="Stachowiak A."/>
            <person name="Turgeon B.G."/>
            <person name="Tyler B.M."/>
            <person name="Vincent D."/>
            <person name="Weissenbach J."/>
            <person name="Amselem J."/>
            <person name="Quesneville H."/>
            <person name="Oliver R.P."/>
            <person name="Wincker P."/>
            <person name="Balesdent M.-H."/>
            <person name="Howlett B.J."/>
        </authorList>
    </citation>
    <scope>NUCLEOTIDE SEQUENCE [LARGE SCALE GENOMIC DNA]</scope>
    <source>
        <strain evidence="7">JN3 / isolate v23.1.3 / race Av1-4-5-6-7-8</strain>
    </source>
</reference>